<name>X0X8S1_9ZZZZ</name>
<evidence type="ECO:0008006" key="2">
    <source>
        <dbReference type="Google" id="ProtNLM"/>
    </source>
</evidence>
<accession>X0X8S1</accession>
<dbReference type="AlphaFoldDB" id="X0X8S1"/>
<comment type="caution">
    <text evidence="1">The sequence shown here is derived from an EMBL/GenBank/DDBJ whole genome shotgun (WGS) entry which is preliminary data.</text>
</comment>
<organism evidence="1">
    <name type="scientific">marine sediment metagenome</name>
    <dbReference type="NCBI Taxonomy" id="412755"/>
    <lineage>
        <taxon>unclassified sequences</taxon>
        <taxon>metagenomes</taxon>
        <taxon>ecological metagenomes</taxon>
    </lineage>
</organism>
<evidence type="ECO:0000313" key="1">
    <source>
        <dbReference type="EMBL" id="GAG21366.1"/>
    </source>
</evidence>
<dbReference type="Gene3D" id="1.10.10.1150">
    <property type="entry name" value="Coenzyme PQQ synthesis protein D (PqqD)"/>
    <property type="match status" value="1"/>
</dbReference>
<proteinExistence type="predicted"/>
<protein>
    <recommendedName>
        <fullName evidence="2">PqqD family protein</fullName>
    </recommendedName>
</protein>
<gene>
    <name evidence="1" type="ORF">S01H1_58663</name>
</gene>
<dbReference type="InterPro" id="IPR008792">
    <property type="entry name" value="PQQD"/>
</dbReference>
<dbReference type="Pfam" id="PF05402">
    <property type="entry name" value="PqqD"/>
    <property type="match status" value="1"/>
</dbReference>
<dbReference type="InterPro" id="IPR041881">
    <property type="entry name" value="PqqD_sf"/>
</dbReference>
<reference evidence="1" key="1">
    <citation type="journal article" date="2014" name="Front. Microbiol.">
        <title>High frequency of phylogenetically diverse reductive dehalogenase-homologous genes in deep subseafloor sedimentary metagenomes.</title>
        <authorList>
            <person name="Kawai M."/>
            <person name="Futagami T."/>
            <person name="Toyoda A."/>
            <person name="Takaki Y."/>
            <person name="Nishi S."/>
            <person name="Hori S."/>
            <person name="Arai W."/>
            <person name="Tsubouchi T."/>
            <person name="Morono Y."/>
            <person name="Uchiyama I."/>
            <person name="Ito T."/>
            <person name="Fujiyama A."/>
            <person name="Inagaki F."/>
            <person name="Takami H."/>
        </authorList>
    </citation>
    <scope>NUCLEOTIDE SEQUENCE</scope>
    <source>
        <strain evidence="1">Expedition CK06-06</strain>
    </source>
</reference>
<sequence length="94" mass="10458">MEPLQQTILKPRPKQGISEEWIGEEIFLYDSEVDDGVLCLNSGAALIWLLCDGTREVEDIAGELATSFYLSEEQVLSEVRDTVTQLKTIGLLEG</sequence>
<dbReference type="EMBL" id="BARS01038328">
    <property type="protein sequence ID" value="GAG21366.1"/>
    <property type="molecule type" value="Genomic_DNA"/>
</dbReference>